<keyword evidence="10 15" id="KW-1133">Transmembrane helix</keyword>
<evidence type="ECO:0000256" key="14">
    <source>
        <dbReference type="SAM" id="Coils"/>
    </source>
</evidence>
<dbReference type="Gene3D" id="3.30.565.10">
    <property type="entry name" value="Histidine kinase-like ATPase, C-terminal domain"/>
    <property type="match status" value="1"/>
</dbReference>
<evidence type="ECO:0000256" key="8">
    <source>
        <dbReference type="ARBA" id="ARBA00022777"/>
    </source>
</evidence>
<dbReference type="InterPro" id="IPR036890">
    <property type="entry name" value="HATPase_C_sf"/>
</dbReference>
<keyword evidence="8 13" id="KW-0418">Kinase</keyword>
<evidence type="ECO:0000256" key="13">
    <source>
        <dbReference type="PIRNR" id="PIRNR037431"/>
    </source>
</evidence>
<dbReference type="PANTHER" id="PTHR24421:SF37">
    <property type="entry name" value="SENSOR HISTIDINE KINASE NARS"/>
    <property type="match status" value="1"/>
</dbReference>
<feature type="transmembrane region" description="Helical" evidence="15">
    <location>
        <begin position="50"/>
        <end position="71"/>
    </location>
</feature>
<dbReference type="InterPro" id="IPR005467">
    <property type="entry name" value="His_kinase_dom"/>
</dbReference>
<dbReference type="GO" id="GO:0000155">
    <property type="term" value="F:phosphorelay sensor kinase activity"/>
    <property type="evidence" value="ECO:0007669"/>
    <property type="project" value="UniProtKB-UniRule"/>
</dbReference>
<evidence type="ECO:0000256" key="6">
    <source>
        <dbReference type="ARBA" id="ARBA00022692"/>
    </source>
</evidence>
<reference evidence="18" key="1">
    <citation type="submission" date="2016-10" db="EMBL/GenBank/DDBJ databases">
        <authorList>
            <person name="Varghese N."/>
            <person name="Submissions S."/>
        </authorList>
    </citation>
    <scope>NUCLEOTIDE SEQUENCE [LARGE SCALE GENOMIC DNA]</scope>
    <source>
        <strain evidence="18">CGMCC 1.10369</strain>
    </source>
</reference>
<accession>A0A1H0CL52</accession>
<sequence>MMTPTKLVMLLSMLFTAAFLVVAGITLLLFPPPVWSILWMTSVYGLPYPAFLAAVLIMVTLFTGLIVQAQWKKTAEQVGRRLDDAMKGTMPEITSKDTLLQKIDQLQEKLAKQTQRSQQIASEKASEREKSLQEVVVQERTRLARELHDSVSQQLFAASMLAAAINETNELNGETKKQFALVEKMINQSQLEMRALLLHLRPAALKGKSLQEGMQELLSELKQKVPLSVETTIEEVVLDKGVEDHLFRILQEAVSNSLRHADAGEMKVTLLQRDKKAILQVIDNGKGFKVEGSAYGSYGLSTMKERAEEVGGTLRIVSVPGEGTRIDVQIPILVEGEEL</sequence>
<keyword evidence="12 13" id="KW-0472">Membrane</keyword>
<dbReference type="PIRSF" id="PIRSF037431">
    <property type="entry name" value="STHK_LiaS"/>
    <property type="match status" value="1"/>
</dbReference>
<evidence type="ECO:0000313" key="17">
    <source>
        <dbReference type="EMBL" id="SDN58594.1"/>
    </source>
</evidence>
<keyword evidence="4" id="KW-0597">Phosphoprotein</keyword>
<protein>
    <recommendedName>
        <fullName evidence="13">Sensor histidine kinase</fullName>
        <ecNumber evidence="13">2.7.13.3</ecNumber>
    </recommendedName>
</protein>
<comment type="catalytic activity">
    <reaction evidence="1 13">
        <text>ATP + protein L-histidine = ADP + protein N-phospho-L-histidine.</text>
        <dbReference type="EC" id="2.7.13.3"/>
    </reaction>
</comment>
<evidence type="ECO:0000256" key="7">
    <source>
        <dbReference type="ARBA" id="ARBA00022741"/>
    </source>
</evidence>
<organism evidence="17 18">
    <name type="scientific">Alkalicoccus daliensis</name>
    <dbReference type="NCBI Taxonomy" id="745820"/>
    <lineage>
        <taxon>Bacteria</taxon>
        <taxon>Bacillati</taxon>
        <taxon>Bacillota</taxon>
        <taxon>Bacilli</taxon>
        <taxon>Bacillales</taxon>
        <taxon>Bacillaceae</taxon>
        <taxon>Alkalicoccus</taxon>
    </lineage>
</organism>
<dbReference type="Gene3D" id="1.20.5.1930">
    <property type="match status" value="1"/>
</dbReference>
<dbReference type="SUPFAM" id="SSF55874">
    <property type="entry name" value="ATPase domain of HSP90 chaperone/DNA topoisomerase II/histidine kinase"/>
    <property type="match status" value="1"/>
</dbReference>
<dbReference type="RefSeq" id="WP_342028375.1">
    <property type="nucleotide sequence ID" value="NZ_FNIL01000002.1"/>
</dbReference>
<dbReference type="GO" id="GO:0046983">
    <property type="term" value="F:protein dimerization activity"/>
    <property type="evidence" value="ECO:0007669"/>
    <property type="project" value="InterPro"/>
</dbReference>
<dbReference type="GO" id="GO:0005524">
    <property type="term" value="F:ATP binding"/>
    <property type="evidence" value="ECO:0007669"/>
    <property type="project" value="UniProtKB-UniRule"/>
</dbReference>
<dbReference type="CDD" id="cd16917">
    <property type="entry name" value="HATPase_UhpB-NarQ-NarX-like"/>
    <property type="match status" value="1"/>
</dbReference>
<evidence type="ECO:0000256" key="1">
    <source>
        <dbReference type="ARBA" id="ARBA00000085"/>
    </source>
</evidence>
<keyword evidence="5 13" id="KW-0808">Transferase</keyword>
<feature type="coiled-coil region" evidence="14">
    <location>
        <begin position="96"/>
        <end position="123"/>
    </location>
</feature>
<evidence type="ECO:0000256" key="10">
    <source>
        <dbReference type="ARBA" id="ARBA00022989"/>
    </source>
</evidence>
<feature type="transmembrane region" description="Helical" evidence="15">
    <location>
        <begin position="7"/>
        <end position="30"/>
    </location>
</feature>
<dbReference type="STRING" id="745820.SAMN04488053_102144"/>
<dbReference type="PROSITE" id="PS50109">
    <property type="entry name" value="HIS_KIN"/>
    <property type="match status" value="1"/>
</dbReference>
<dbReference type="Pfam" id="PF07730">
    <property type="entry name" value="HisKA_3"/>
    <property type="match status" value="1"/>
</dbReference>
<evidence type="ECO:0000256" key="5">
    <source>
        <dbReference type="ARBA" id="ARBA00022679"/>
    </source>
</evidence>
<keyword evidence="9 13" id="KW-0067">ATP-binding</keyword>
<dbReference type="InterPro" id="IPR011712">
    <property type="entry name" value="Sig_transdc_His_kin_sub3_dim/P"/>
</dbReference>
<evidence type="ECO:0000256" key="9">
    <source>
        <dbReference type="ARBA" id="ARBA00022840"/>
    </source>
</evidence>
<dbReference type="EC" id="2.7.13.3" evidence="13"/>
<dbReference type="EMBL" id="FNIL01000002">
    <property type="protein sequence ID" value="SDN58594.1"/>
    <property type="molecule type" value="Genomic_DNA"/>
</dbReference>
<evidence type="ECO:0000256" key="11">
    <source>
        <dbReference type="ARBA" id="ARBA00023012"/>
    </source>
</evidence>
<dbReference type="Pfam" id="PF02518">
    <property type="entry name" value="HATPase_c"/>
    <property type="match status" value="1"/>
</dbReference>
<evidence type="ECO:0000256" key="12">
    <source>
        <dbReference type="ARBA" id="ARBA00023136"/>
    </source>
</evidence>
<proteinExistence type="predicted"/>
<name>A0A1H0CL52_9BACI</name>
<dbReference type="InterPro" id="IPR050482">
    <property type="entry name" value="Sensor_HK_TwoCompSys"/>
</dbReference>
<keyword evidence="18" id="KW-1185">Reference proteome</keyword>
<keyword evidence="11 13" id="KW-0902">Two-component regulatory system</keyword>
<keyword evidence="7 13" id="KW-0547">Nucleotide-binding</keyword>
<dbReference type="Proteomes" id="UP000198778">
    <property type="component" value="Unassembled WGS sequence"/>
</dbReference>
<feature type="domain" description="Histidine kinase" evidence="16">
    <location>
        <begin position="142"/>
        <end position="334"/>
    </location>
</feature>
<keyword evidence="3 13" id="KW-1003">Cell membrane</keyword>
<gene>
    <name evidence="17" type="ORF">SAMN04488053_102144</name>
</gene>
<keyword evidence="14" id="KW-0175">Coiled coil</keyword>
<dbReference type="InterPro" id="IPR017202">
    <property type="entry name" value="LiaS/VraS"/>
</dbReference>
<evidence type="ECO:0000259" key="16">
    <source>
        <dbReference type="PROSITE" id="PS50109"/>
    </source>
</evidence>
<keyword evidence="6 15" id="KW-0812">Transmembrane</keyword>
<dbReference type="AlphaFoldDB" id="A0A1H0CL52"/>
<dbReference type="PANTHER" id="PTHR24421">
    <property type="entry name" value="NITRATE/NITRITE SENSOR PROTEIN NARX-RELATED"/>
    <property type="match status" value="1"/>
</dbReference>
<comment type="subcellular location">
    <subcellularLocation>
        <location evidence="2 13">Cell membrane</location>
        <topology evidence="2 13">Multi-pass membrane protein</topology>
    </subcellularLocation>
</comment>
<dbReference type="SMART" id="SM00387">
    <property type="entry name" value="HATPase_c"/>
    <property type="match status" value="1"/>
</dbReference>
<evidence type="ECO:0000256" key="3">
    <source>
        <dbReference type="ARBA" id="ARBA00022475"/>
    </source>
</evidence>
<dbReference type="InterPro" id="IPR003594">
    <property type="entry name" value="HATPase_dom"/>
</dbReference>
<evidence type="ECO:0000256" key="2">
    <source>
        <dbReference type="ARBA" id="ARBA00004651"/>
    </source>
</evidence>
<dbReference type="GO" id="GO:0005886">
    <property type="term" value="C:plasma membrane"/>
    <property type="evidence" value="ECO:0007669"/>
    <property type="project" value="UniProtKB-SubCell"/>
</dbReference>
<evidence type="ECO:0000256" key="4">
    <source>
        <dbReference type="ARBA" id="ARBA00022553"/>
    </source>
</evidence>
<evidence type="ECO:0000256" key="15">
    <source>
        <dbReference type="SAM" id="Phobius"/>
    </source>
</evidence>
<evidence type="ECO:0000313" key="18">
    <source>
        <dbReference type="Proteomes" id="UP000198778"/>
    </source>
</evidence>